<dbReference type="PANTHER" id="PTHR13774">
    <property type="entry name" value="PHENAZINE BIOSYNTHESIS PROTEIN"/>
    <property type="match status" value="1"/>
</dbReference>
<protein>
    <submittedName>
        <fullName evidence="4">PhzF family phenazine biosynthesis protein</fullName>
    </submittedName>
</protein>
<comment type="similarity">
    <text evidence="1">Belongs to the PhzF family.</text>
</comment>
<evidence type="ECO:0000256" key="3">
    <source>
        <dbReference type="PIRSR" id="PIRSR016184-1"/>
    </source>
</evidence>
<sequence length="268" mass="29683">MSTLSVPVYYVDAFTDTLFHGNPAAIVLLDEWLPDDKLIAIAAEINLSETAFLVGEHIRWFTPVMEVKLCGHATLAASYILNQFKQHPANPIVFQSLSGELTVHKNQEGFTLDFPILDCEPADLSQYPQLSEILGTPISELYLAKDRYICFVDSPEQVQNCHPDMLRLAQLPLQGLTITAKSADSPTHDEQCDFVSRYFAPAKGVNEDPVTGTSHCAIAPLWAKRLQKNPVLGHQISARGGKIHCLVERNRVKMTGKATLFLAGTIHF</sequence>
<dbReference type="OrthoDB" id="9788221at2"/>
<dbReference type="Proteomes" id="UP000295055">
    <property type="component" value="Unassembled WGS sequence"/>
</dbReference>
<dbReference type="PIRSF" id="PIRSF016184">
    <property type="entry name" value="PhzC_PhzF"/>
    <property type="match status" value="1"/>
</dbReference>
<evidence type="ECO:0000313" key="4">
    <source>
        <dbReference type="EMBL" id="TCT38360.1"/>
    </source>
</evidence>
<dbReference type="InterPro" id="IPR003719">
    <property type="entry name" value="Phenazine_PhzF-like"/>
</dbReference>
<dbReference type="AlphaFoldDB" id="A0A4R3NYU5"/>
<dbReference type="GO" id="GO:0016853">
    <property type="term" value="F:isomerase activity"/>
    <property type="evidence" value="ECO:0007669"/>
    <property type="project" value="UniProtKB-KW"/>
</dbReference>
<dbReference type="PANTHER" id="PTHR13774:SF17">
    <property type="entry name" value="PHENAZINE BIOSYNTHESIS-LIKE DOMAIN-CONTAINING PROTEIN"/>
    <property type="match status" value="1"/>
</dbReference>
<proteinExistence type="inferred from homology"/>
<dbReference type="RefSeq" id="WP_132494617.1">
    <property type="nucleotide sequence ID" value="NZ_SMAS01000001.1"/>
</dbReference>
<evidence type="ECO:0000313" key="5">
    <source>
        <dbReference type="Proteomes" id="UP000295055"/>
    </source>
</evidence>
<feature type="active site" evidence="3">
    <location>
        <position position="49"/>
    </location>
</feature>
<dbReference type="Gene3D" id="3.10.310.10">
    <property type="entry name" value="Diaminopimelate Epimerase, Chain A, domain 1"/>
    <property type="match status" value="2"/>
</dbReference>
<accession>A0A4R3NYU5</accession>
<dbReference type="GO" id="GO:0005737">
    <property type="term" value="C:cytoplasm"/>
    <property type="evidence" value="ECO:0007669"/>
    <property type="project" value="TreeGrafter"/>
</dbReference>
<comment type="caution">
    <text evidence="4">The sequence shown here is derived from an EMBL/GenBank/DDBJ whole genome shotgun (WGS) entry which is preliminary data.</text>
</comment>
<keyword evidence="2" id="KW-0413">Isomerase</keyword>
<organism evidence="4 5">
    <name type="scientific">Providencia alcalifaciens</name>
    <dbReference type="NCBI Taxonomy" id="126385"/>
    <lineage>
        <taxon>Bacteria</taxon>
        <taxon>Pseudomonadati</taxon>
        <taxon>Pseudomonadota</taxon>
        <taxon>Gammaproteobacteria</taxon>
        <taxon>Enterobacterales</taxon>
        <taxon>Morganellaceae</taxon>
        <taxon>Providencia</taxon>
    </lineage>
</organism>
<gene>
    <name evidence="4" type="ORF">EC835_101360</name>
</gene>
<dbReference type="Pfam" id="PF02567">
    <property type="entry name" value="PhzC-PhzF"/>
    <property type="match status" value="1"/>
</dbReference>
<reference evidence="4 5" key="1">
    <citation type="submission" date="2019-03" db="EMBL/GenBank/DDBJ databases">
        <title>Genomic analyses of the natural microbiome of Caenorhabditis elegans.</title>
        <authorList>
            <person name="Samuel B."/>
        </authorList>
    </citation>
    <scope>NUCLEOTIDE SEQUENCE [LARGE SCALE GENOMIC DNA]</scope>
    <source>
        <strain evidence="4 5">JUb102</strain>
    </source>
</reference>
<name>A0A4R3NYU5_9GAMM</name>
<dbReference type="EMBL" id="SMAS01000001">
    <property type="protein sequence ID" value="TCT38360.1"/>
    <property type="molecule type" value="Genomic_DNA"/>
</dbReference>
<evidence type="ECO:0000256" key="1">
    <source>
        <dbReference type="ARBA" id="ARBA00008270"/>
    </source>
</evidence>
<dbReference type="SUPFAM" id="SSF54506">
    <property type="entry name" value="Diaminopimelate epimerase-like"/>
    <property type="match status" value="1"/>
</dbReference>
<evidence type="ECO:0000256" key="2">
    <source>
        <dbReference type="ARBA" id="ARBA00023235"/>
    </source>
</evidence>
<dbReference type="NCBIfam" id="TIGR00654">
    <property type="entry name" value="PhzF_family"/>
    <property type="match status" value="1"/>
</dbReference>